<keyword evidence="9 14" id="KW-0133">Cell shape</keyword>
<keyword evidence="4 14" id="KW-0963">Cytoplasm</keyword>
<dbReference type="GO" id="GO:0051301">
    <property type="term" value="P:cell division"/>
    <property type="evidence" value="ECO:0007669"/>
    <property type="project" value="UniProtKB-KW"/>
</dbReference>
<dbReference type="GO" id="GO:0071555">
    <property type="term" value="P:cell wall organization"/>
    <property type="evidence" value="ECO:0007669"/>
    <property type="project" value="UniProtKB-KW"/>
</dbReference>
<dbReference type="InterPro" id="IPR036615">
    <property type="entry name" value="Mur_ligase_C_dom_sf"/>
</dbReference>
<dbReference type="NCBIfam" id="TIGR01082">
    <property type="entry name" value="murC"/>
    <property type="match status" value="1"/>
</dbReference>
<dbReference type="InterPro" id="IPR004101">
    <property type="entry name" value="Mur_ligase_C"/>
</dbReference>
<dbReference type="OrthoDB" id="9804126at2"/>
<dbReference type="UniPathway" id="UPA00219"/>
<dbReference type="Gene3D" id="3.90.190.20">
    <property type="entry name" value="Mur ligase, C-terminal domain"/>
    <property type="match status" value="1"/>
</dbReference>
<evidence type="ECO:0000256" key="3">
    <source>
        <dbReference type="ARBA" id="ARBA00012211"/>
    </source>
</evidence>
<comment type="catalytic activity">
    <reaction evidence="13 14">
        <text>UDP-N-acetyl-alpha-D-muramate + L-alanine + ATP = UDP-N-acetyl-alpha-D-muramoyl-L-alanine + ADP + phosphate + H(+)</text>
        <dbReference type="Rhea" id="RHEA:23372"/>
        <dbReference type="ChEBI" id="CHEBI:15378"/>
        <dbReference type="ChEBI" id="CHEBI:30616"/>
        <dbReference type="ChEBI" id="CHEBI:43474"/>
        <dbReference type="ChEBI" id="CHEBI:57972"/>
        <dbReference type="ChEBI" id="CHEBI:70757"/>
        <dbReference type="ChEBI" id="CHEBI:83898"/>
        <dbReference type="ChEBI" id="CHEBI:456216"/>
        <dbReference type="EC" id="6.3.2.8"/>
    </reaction>
</comment>
<dbReference type="SUPFAM" id="SSF53623">
    <property type="entry name" value="MurD-like peptide ligases, catalytic domain"/>
    <property type="match status" value="1"/>
</dbReference>
<dbReference type="PANTHER" id="PTHR43445:SF3">
    <property type="entry name" value="UDP-N-ACETYLMURAMATE--L-ALANINE LIGASE"/>
    <property type="match status" value="1"/>
</dbReference>
<evidence type="ECO:0000256" key="5">
    <source>
        <dbReference type="ARBA" id="ARBA00022598"/>
    </source>
</evidence>
<name>A0A1I2F243_9BACT</name>
<accession>A0A1I2F243</accession>
<dbReference type="InterPro" id="IPR000713">
    <property type="entry name" value="Mur_ligase_N"/>
</dbReference>
<feature type="domain" description="Mur ligase central" evidence="17">
    <location>
        <begin position="111"/>
        <end position="290"/>
    </location>
</feature>
<evidence type="ECO:0000256" key="10">
    <source>
        <dbReference type="ARBA" id="ARBA00022984"/>
    </source>
</evidence>
<dbReference type="InterPro" id="IPR005758">
    <property type="entry name" value="UDP-N-AcMur_Ala_ligase_MurC"/>
</dbReference>
<dbReference type="GO" id="GO:0005524">
    <property type="term" value="F:ATP binding"/>
    <property type="evidence" value="ECO:0007669"/>
    <property type="project" value="UniProtKB-UniRule"/>
</dbReference>
<evidence type="ECO:0000256" key="7">
    <source>
        <dbReference type="ARBA" id="ARBA00022741"/>
    </source>
</evidence>
<dbReference type="Gene3D" id="3.40.50.720">
    <property type="entry name" value="NAD(P)-binding Rossmann-like Domain"/>
    <property type="match status" value="1"/>
</dbReference>
<dbReference type="SUPFAM" id="SSF53244">
    <property type="entry name" value="MurD-like peptide ligases, peptide-binding domain"/>
    <property type="match status" value="1"/>
</dbReference>
<dbReference type="EC" id="6.3.2.8" evidence="3 14"/>
<evidence type="ECO:0000259" key="17">
    <source>
        <dbReference type="Pfam" id="PF08245"/>
    </source>
</evidence>
<dbReference type="GO" id="GO:0005737">
    <property type="term" value="C:cytoplasm"/>
    <property type="evidence" value="ECO:0007669"/>
    <property type="project" value="UniProtKB-SubCell"/>
</dbReference>
<evidence type="ECO:0000256" key="2">
    <source>
        <dbReference type="ARBA" id="ARBA00004752"/>
    </source>
</evidence>
<dbReference type="Pfam" id="PF02875">
    <property type="entry name" value="Mur_ligase_C"/>
    <property type="match status" value="1"/>
</dbReference>
<dbReference type="Pfam" id="PF01225">
    <property type="entry name" value="Mur_ligase"/>
    <property type="match status" value="1"/>
</dbReference>
<dbReference type="InterPro" id="IPR050061">
    <property type="entry name" value="MurCDEF_pg_biosynth"/>
</dbReference>
<dbReference type="PANTHER" id="PTHR43445">
    <property type="entry name" value="UDP-N-ACETYLMURAMATE--L-ALANINE LIGASE-RELATED"/>
    <property type="match status" value="1"/>
</dbReference>
<organism evidence="18 19">
    <name type="scientific">Nannocystis exedens</name>
    <dbReference type="NCBI Taxonomy" id="54"/>
    <lineage>
        <taxon>Bacteria</taxon>
        <taxon>Pseudomonadati</taxon>
        <taxon>Myxococcota</taxon>
        <taxon>Polyangia</taxon>
        <taxon>Nannocystales</taxon>
        <taxon>Nannocystaceae</taxon>
        <taxon>Nannocystis</taxon>
    </lineage>
</organism>
<evidence type="ECO:0000256" key="12">
    <source>
        <dbReference type="ARBA" id="ARBA00023316"/>
    </source>
</evidence>
<dbReference type="Gene3D" id="3.40.1190.10">
    <property type="entry name" value="Mur-like, catalytic domain"/>
    <property type="match status" value="1"/>
</dbReference>
<dbReference type="GO" id="GO:0009252">
    <property type="term" value="P:peptidoglycan biosynthetic process"/>
    <property type="evidence" value="ECO:0007669"/>
    <property type="project" value="UniProtKB-UniRule"/>
</dbReference>
<comment type="subcellular location">
    <subcellularLocation>
        <location evidence="1 14">Cytoplasm</location>
    </subcellularLocation>
</comment>
<proteinExistence type="inferred from homology"/>
<evidence type="ECO:0000256" key="9">
    <source>
        <dbReference type="ARBA" id="ARBA00022960"/>
    </source>
</evidence>
<keyword evidence="6 14" id="KW-0132">Cell division</keyword>
<dbReference type="InterPro" id="IPR013221">
    <property type="entry name" value="Mur_ligase_cen"/>
</dbReference>
<evidence type="ECO:0000256" key="11">
    <source>
        <dbReference type="ARBA" id="ARBA00023306"/>
    </source>
</evidence>
<dbReference type="InterPro" id="IPR036565">
    <property type="entry name" value="Mur-like_cat_sf"/>
</dbReference>
<sequence>MFRKSDTHIHFVGIGGIGMSGIAEILLDLGYRVTGTDLAESETTRRLSERGAVVHRGHDEAHLGDADVVVISSAVRPDNPEVVAARSRKIPVIPRAEMLAELMRLKQGVVIAGSHGKTTTTSLVATALHAAGLDPTVVIGGKLNALGSNAKNGRGNLLVAEADESDGSFLLLTPTVAVVTNIDDEHMDHYGSMERLQDAFVGFANRVPFYGLCVVCLDDPNAAAILPRLSKRYVTYGFSPAADYRAVDVVHDGPTAHFRVVGQGRDLGPFTLHMPGVHNVLNALATIAVCEFHELQLAAVANALAGFDGVQRRFTVRGTAGGVMVVDDYGHHPTEVRATLAGARTSYPDRRLVAVFQAHRYTRVRAHLDGFAASLDAADLVVLTDIYPAGEPPIAGATVEALEAAVRARRPDRPVVLHKPVAGLSEYLARESCPGDLIITLGAGSVTHVSRELAAHLDGPRTLAAGEPGGATRA</sequence>
<evidence type="ECO:0000256" key="6">
    <source>
        <dbReference type="ARBA" id="ARBA00022618"/>
    </source>
</evidence>
<dbReference type="EMBL" id="FOMX01000024">
    <property type="protein sequence ID" value="SFE98778.1"/>
    <property type="molecule type" value="Genomic_DNA"/>
</dbReference>
<evidence type="ECO:0000259" key="16">
    <source>
        <dbReference type="Pfam" id="PF02875"/>
    </source>
</evidence>
<keyword evidence="7 14" id="KW-0547">Nucleotide-binding</keyword>
<reference evidence="19" key="1">
    <citation type="submission" date="2016-10" db="EMBL/GenBank/DDBJ databases">
        <authorList>
            <person name="Varghese N."/>
            <person name="Submissions S."/>
        </authorList>
    </citation>
    <scope>NUCLEOTIDE SEQUENCE [LARGE SCALE GENOMIC DNA]</scope>
    <source>
        <strain evidence="19">ATCC 25963</strain>
    </source>
</reference>
<protein>
    <recommendedName>
        <fullName evidence="3 14">UDP-N-acetylmuramate--L-alanine ligase</fullName>
        <ecNumber evidence="3 14">6.3.2.8</ecNumber>
    </recommendedName>
    <alternativeName>
        <fullName evidence="14">UDP-N-acetylmuramoyl-L-alanine synthetase</fullName>
    </alternativeName>
</protein>
<gene>
    <name evidence="14" type="primary">murC</name>
    <name evidence="18" type="ORF">SAMN02745121_06394</name>
</gene>
<evidence type="ECO:0000313" key="19">
    <source>
        <dbReference type="Proteomes" id="UP000199400"/>
    </source>
</evidence>
<dbReference type="RefSeq" id="WP_096327806.1">
    <property type="nucleotide sequence ID" value="NZ_FOMX01000024.1"/>
</dbReference>
<dbReference type="AlphaFoldDB" id="A0A1I2F243"/>
<keyword evidence="5 14" id="KW-0436">Ligase</keyword>
<evidence type="ECO:0000256" key="4">
    <source>
        <dbReference type="ARBA" id="ARBA00022490"/>
    </source>
</evidence>
<feature type="binding site" evidence="14">
    <location>
        <begin position="113"/>
        <end position="119"/>
    </location>
    <ligand>
        <name>ATP</name>
        <dbReference type="ChEBI" id="CHEBI:30616"/>
    </ligand>
</feature>
<dbReference type="SUPFAM" id="SSF51984">
    <property type="entry name" value="MurCD N-terminal domain"/>
    <property type="match status" value="1"/>
</dbReference>
<evidence type="ECO:0000259" key="15">
    <source>
        <dbReference type="Pfam" id="PF01225"/>
    </source>
</evidence>
<feature type="domain" description="Mur ligase N-terminal catalytic" evidence="15">
    <location>
        <begin position="8"/>
        <end position="106"/>
    </location>
</feature>
<keyword evidence="19" id="KW-1185">Reference proteome</keyword>
<dbReference type="GO" id="GO:0008360">
    <property type="term" value="P:regulation of cell shape"/>
    <property type="evidence" value="ECO:0007669"/>
    <property type="project" value="UniProtKB-KW"/>
</dbReference>
<comment type="function">
    <text evidence="14">Cell wall formation.</text>
</comment>
<keyword evidence="11 14" id="KW-0131">Cell cycle</keyword>
<feature type="domain" description="Mur ligase C-terminal" evidence="16">
    <location>
        <begin position="312"/>
        <end position="444"/>
    </location>
</feature>
<dbReference type="HAMAP" id="MF_00046">
    <property type="entry name" value="MurC"/>
    <property type="match status" value="1"/>
</dbReference>
<comment type="similarity">
    <text evidence="14">Belongs to the MurCDEF family.</text>
</comment>
<comment type="pathway">
    <text evidence="2 14">Cell wall biogenesis; peptidoglycan biosynthesis.</text>
</comment>
<dbReference type="Pfam" id="PF08245">
    <property type="entry name" value="Mur_ligase_M"/>
    <property type="match status" value="1"/>
</dbReference>
<evidence type="ECO:0000256" key="14">
    <source>
        <dbReference type="HAMAP-Rule" id="MF_00046"/>
    </source>
</evidence>
<dbReference type="Proteomes" id="UP000199400">
    <property type="component" value="Unassembled WGS sequence"/>
</dbReference>
<keyword evidence="12 14" id="KW-0961">Cell wall biogenesis/degradation</keyword>
<evidence type="ECO:0000313" key="18">
    <source>
        <dbReference type="EMBL" id="SFE98778.1"/>
    </source>
</evidence>
<keyword evidence="8 14" id="KW-0067">ATP-binding</keyword>
<keyword evidence="10 14" id="KW-0573">Peptidoglycan synthesis</keyword>
<evidence type="ECO:0000256" key="8">
    <source>
        <dbReference type="ARBA" id="ARBA00022840"/>
    </source>
</evidence>
<dbReference type="GO" id="GO:0008763">
    <property type="term" value="F:UDP-N-acetylmuramate-L-alanine ligase activity"/>
    <property type="evidence" value="ECO:0007669"/>
    <property type="project" value="UniProtKB-UniRule"/>
</dbReference>
<evidence type="ECO:0000256" key="13">
    <source>
        <dbReference type="ARBA" id="ARBA00047833"/>
    </source>
</evidence>
<dbReference type="STRING" id="54.SAMN02745121_06394"/>
<evidence type="ECO:0000256" key="1">
    <source>
        <dbReference type="ARBA" id="ARBA00004496"/>
    </source>
</evidence>